<organism evidence="2 3">
    <name type="scientific">Nitrosomonas communis</name>
    <dbReference type="NCBI Taxonomy" id="44574"/>
    <lineage>
        <taxon>Bacteria</taxon>
        <taxon>Pseudomonadati</taxon>
        <taxon>Pseudomonadota</taxon>
        <taxon>Betaproteobacteria</taxon>
        <taxon>Nitrosomonadales</taxon>
        <taxon>Nitrosomonadaceae</taxon>
        <taxon>Nitrosomonas</taxon>
    </lineage>
</organism>
<name>A0A1I4W3K9_9PROT</name>
<feature type="domain" description="Conserved hypothetical protein CHP03032" evidence="1">
    <location>
        <begin position="1"/>
        <end position="66"/>
    </location>
</feature>
<proteinExistence type="predicted"/>
<dbReference type="EMBL" id="FOUB01000096">
    <property type="protein sequence ID" value="SFN07619.1"/>
    <property type="molecule type" value="Genomic_DNA"/>
</dbReference>
<dbReference type="OrthoDB" id="238183at2"/>
<feature type="non-terminal residue" evidence="2">
    <location>
        <position position="1"/>
    </location>
</feature>
<reference evidence="3" key="1">
    <citation type="submission" date="2016-10" db="EMBL/GenBank/DDBJ databases">
        <authorList>
            <person name="Varghese N."/>
            <person name="Submissions S."/>
        </authorList>
    </citation>
    <scope>NUCLEOTIDE SEQUENCE [LARGE SCALE GENOMIC DNA]</scope>
    <source>
        <strain evidence="3">Nm44</strain>
    </source>
</reference>
<dbReference type="RefSeq" id="WP_143083551.1">
    <property type="nucleotide sequence ID" value="NZ_FOUB01000096.1"/>
</dbReference>
<gene>
    <name evidence="2" type="ORF">SAMN05421863_109613</name>
</gene>
<evidence type="ECO:0000313" key="2">
    <source>
        <dbReference type="EMBL" id="SFN07619.1"/>
    </source>
</evidence>
<evidence type="ECO:0000313" key="3">
    <source>
        <dbReference type="Proteomes" id="UP000183287"/>
    </source>
</evidence>
<sequence length="81" mass="9071">KPRHNKTFGGLALDANLKSRNAEARCGVQVIDLRTGDAVHWLRMEGVVDELYDVVALPDVRRPMALGFKTDEIRRVLSIEA</sequence>
<dbReference type="AlphaFoldDB" id="A0A1I4W3K9"/>
<evidence type="ECO:0000259" key="1">
    <source>
        <dbReference type="Pfam" id="PF16261"/>
    </source>
</evidence>
<dbReference type="Proteomes" id="UP000183287">
    <property type="component" value="Unassembled WGS sequence"/>
</dbReference>
<dbReference type="Pfam" id="PF16261">
    <property type="entry name" value="DUF4915"/>
    <property type="match status" value="1"/>
</dbReference>
<keyword evidence="3" id="KW-1185">Reference proteome</keyword>
<accession>A0A1I4W3K9</accession>
<dbReference type="InterPro" id="IPR017481">
    <property type="entry name" value="CHP03032"/>
</dbReference>
<protein>
    <submittedName>
        <fullName evidence="2">TIGR03032 family protein</fullName>
    </submittedName>
</protein>